<evidence type="ECO:0000256" key="8">
    <source>
        <dbReference type="PROSITE-ProRule" id="PRU00175"/>
    </source>
</evidence>
<dbReference type="Proteomes" id="UP001229421">
    <property type="component" value="Unassembled WGS sequence"/>
</dbReference>
<dbReference type="GO" id="GO:0016567">
    <property type="term" value="P:protein ubiquitination"/>
    <property type="evidence" value="ECO:0007669"/>
    <property type="project" value="UniProtKB-ARBA"/>
</dbReference>
<evidence type="ECO:0000256" key="7">
    <source>
        <dbReference type="ARBA" id="ARBA00022833"/>
    </source>
</evidence>
<dbReference type="GO" id="GO:0008270">
    <property type="term" value="F:zinc ion binding"/>
    <property type="evidence" value="ECO:0007669"/>
    <property type="project" value="UniProtKB-KW"/>
</dbReference>
<dbReference type="AlphaFoldDB" id="A0AAD8LAG1"/>
<dbReference type="PANTHER" id="PTHR15710:SF242">
    <property type="entry name" value="OS06G0633500 PROTEIN"/>
    <property type="match status" value="1"/>
</dbReference>
<evidence type="ECO:0000256" key="5">
    <source>
        <dbReference type="ARBA" id="ARBA00022771"/>
    </source>
</evidence>
<evidence type="ECO:0000313" key="11">
    <source>
        <dbReference type="EMBL" id="KAK1437184.1"/>
    </source>
</evidence>
<organism evidence="11 12">
    <name type="scientific">Tagetes erecta</name>
    <name type="common">African marigold</name>
    <dbReference type="NCBI Taxonomy" id="13708"/>
    <lineage>
        <taxon>Eukaryota</taxon>
        <taxon>Viridiplantae</taxon>
        <taxon>Streptophyta</taxon>
        <taxon>Embryophyta</taxon>
        <taxon>Tracheophyta</taxon>
        <taxon>Spermatophyta</taxon>
        <taxon>Magnoliopsida</taxon>
        <taxon>eudicotyledons</taxon>
        <taxon>Gunneridae</taxon>
        <taxon>Pentapetalae</taxon>
        <taxon>asterids</taxon>
        <taxon>campanulids</taxon>
        <taxon>Asterales</taxon>
        <taxon>Asteraceae</taxon>
        <taxon>Asteroideae</taxon>
        <taxon>Heliantheae alliance</taxon>
        <taxon>Tageteae</taxon>
        <taxon>Tagetes</taxon>
    </lineage>
</organism>
<keyword evidence="4" id="KW-0479">Metal-binding</keyword>
<keyword evidence="6" id="KW-0833">Ubl conjugation pathway</keyword>
<keyword evidence="5 8" id="KW-0863">Zinc-finger</keyword>
<dbReference type="SMART" id="SM00184">
    <property type="entry name" value="RING"/>
    <property type="match status" value="1"/>
</dbReference>
<dbReference type="FunFam" id="3.30.40.10:FF:000127">
    <property type="entry name" value="E3 ubiquitin-protein ligase RNF181"/>
    <property type="match status" value="1"/>
</dbReference>
<keyword evidence="7" id="KW-0862">Zinc</keyword>
<evidence type="ECO:0000256" key="6">
    <source>
        <dbReference type="ARBA" id="ARBA00022786"/>
    </source>
</evidence>
<proteinExistence type="predicted"/>
<reference evidence="11" key="1">
    <citation type="journal article" date="2023" name="bioRxiv">
        <title>Improved chromosome-level genome assembly for marigold (Tagetes erecta).</title>
        <authorList>
            <person name="Jiang F."/>
            <person name="Yuan L."/>
            <person name="Wang S."/>
            <person name="Wang H."/>
            <person name="Xu D."/>
            <person name="Wang A."/>
            <person name="Fan W."/>
        </authorList>
    </citation>
    <scope>NUCLEOTIDE SEQUENCE</scope>
    <source>
        <strain evidence="11">WSJ</strain>
        <tissue evidence="11">Leaf</tissue>
    </source>
</reference>
<name>A0AAD8LAG1_TARER</name>
<dbReference type="SUPFAM" id="SSF57850">
    <property type="entry name" value="RING/U-box"/>
    <property type="match status" value="1"/>
</dbReference>
<dbReference type="GO" id="GO:0005737">
    <property type="term" value="C:cytoplasm"/>
    <property type="evidence" value="ECO:0007669"/>
    <property type="project" value="TreeGrafter"/>
</dbReference>
<evidence type="ECO:0000256" key="2">
    <source>
        <dbReference type="ARBA" id="ARBA00012483"/>
    </source>
</evidence>
<accession>A0AAD8LAG1</accession>
<protein>
    <recommendedName>
        <fullName evidence="2">RING-type E3 ubiquitin transferase</fullName>
        <ecNumber evidence="2">2.3.2.27</ecNumber>
    </recommendedName>
</protein>
<evidence type="ECO:0000256" key="9">
    <source>
        <dbReference type="SAM" id="Phobius"/>
    </source>
</evidence>
<evidence type="ECO:0000313" key="12">
    <source>
        <dbReference type="Proteomes" id="UP001229421"/>
    </source>
</evidence>
<keyword evidence="9" id="KW-1133">Transmembrane helix</keyword>
<keyword evidence="3" id="KW-0808">Transferase</keyword>
<comment type="caution">
    <text evidence="11">The sequence shown here is derived from an EMBL/GenBank/DDBJ whole genome shotgun (WGS) entry which is preliminary data.</text>
</comment>
<keyword evidence="12" id="KW-1185">Reference proteome</keyword>
<dbReference type="EMBL" id="JAUHHV010000001">
    <property type="protein sequence ID" value="KAK1437184.1"/>
    <property type="molecule type" value="Genomic_DNA"/>
</dbReference>
<dbReference type="GO" id="GO:0061630">
    <property type="term" value="F:ubiquitin protein ligase activity"/>
    <property type="evidence" value="ECO:0007669"/>
    <property type="project" value="UniProtKB-EC"/>
</dbReference>
<evidence type="ECO:0000256" key="3">
    <source>
        <dbReference type="ARBA" id="ARBA00022679"/>
    </source>
</evidence>
<dbReference type="PROSITE" id="PS50089">
    <property type="entry name" value="ZF_RING_2"/>
    <property type="match status" value="1"/>
</dbReference>
<sequence>MWQQTYTFISSDMDDALQNCALCRRTLSSENDNVHLDSIAICGDCKFLLLEDNSTPSQHIQNITHRTRQTRYESIEDMFSHQFSTMINLARQNSNLVSESGSRRWRRVVSDSESNGFDSVIGNTEAVIYGAHGGDSDASVDIHSSLGGDSDIDIDPMHTGLNQWSSDDEWEEVEDGVSDDNPLGSLISRVHLQRSMVYNRQSSEIRLYPFNFVDNVQETLRYVGNPGDYLDSRSFEELLERLAEADNSRRGAPPAAQSVVNNLDRVTVNASDHSGLACAICKDALKVGTVVNRLPCLHLYHPLCIKPWLSARNTCPLCRFELPTDDLDYENMKESGSRGLGVQETHRSFEEDSGQEILNNGGGGTGGRWWLFVAAPVMSLAGIGLALWLGNPGAIRSYGSRGDRSKRGWDLL</sequence>
<dbReference type="PANTHER" id="PTHR15710">
    <property type="entry name" value="E3 UBIQUITIN-PROTEIN LIGASE PRAJA"/>
    <property type="match status" value="1"/>
</dbReference>
<evidence type="ECO:0000259" key="10">
    <source>
        <dbReference type="PROSITE" id="PS50089"/>
    </source>
</evidence>
<keyword evidence="9" id="KW-0812">Transmembrane</keyword>
<gene>
    <name evidence="11" type="ORF">QVD17_02971</name>
</gene>
<dbReference type="InterPro" id="IPR013083">
    <property type="entry name" value="Znf_RING/FYVE/PHD"/>
</dbReference>
<feature type="transmembrane region" description="Helical" evidence="9">
    <location>
        <begin position="369"/>
        <end position="389"/>
    </location>
</feature>
<evidence type="ECO:0000256" key="1">
    <source>
        <dbReference type="ARBA" id="ARBA00000900"/>
    </source>
</evidence>
<dbReference type="EC" id="2.3.2.27" evidence="2"/>
<evidence type="ECO:0000256" key="4">
    <source>
        <dbReference type="ARBA" id="ARBA00022723"/>
    </source>
</evidence>
<feature type="domain" description="RING-type" evidence="10">
    <location>
        <begin position="278"/>
        <end position="319"/>
    </location>
</feature>
<keyword evidence="9" id="KW-0472">Membrane</keyword>
<dbReference type="Gene3D" id="3.30.40.10">
    <property type="entry name" value="Zinc/RING finger domain, C3HC4 (zinc finger)"/>
    <property type="match status" value="1"/>
</dbReference>
<dbReference type="InterPro" id="IPR001841">
    <property type="entry name" value="Znf_RING"/>
</dbReference>
<dbReference type="Pfam" id="PF13639">
    <property type="entry name" value="zf-RING_2"/>
    <property type="match status" value="1"/>
</dbReference>
<comment type="catalytic activity">
    <reaction evidence="1">
        <text>S-ubiquitinyl-[E2 ubiquitin-conjugating enzyme]-L-cysteine + [acceptor protein]-L-lysine = [E2 ubiquitin-conjugating enzyme]-L-cysteine + N(6)-ubiquitinyl-[acceptor protein]-L-lysine.</text>
        <dbReference type="EC" id="2.3.2.27"/>
    </reaction>
</comment>